<accession>A0A2X1AHF5</accession>
<dbReference type="Proteomes" id="UP000251431">
    <property type="component" value="Unassembled WGS sequence"/>
</dbReference>
<dbReference type="RefSeq" id="WP_112118060.1">
    <property type="nucleotide sequence ID" value="NZ_UAQE01000002.1"/>
</dbReference>
<gene>
    <name evidence="1" type="ORF">NCTC7582_03745</name>
</gene>
<sequence length="101" mass="11954">MNTLIMKQVPTDPQKYYNDSVNKYKDFFYSINVTTAAWEEVQKKLNEYENEAIYRGFVSEWYLVAADAFELYFFHCTNRKIEPCLNDFVQCIASAATIFFV</sequence>
<reference evidence="1 2" key="1">
    <citation type="submission" date="2018-06" db="EMBL/GenBank/DDBJ databases">
        <authorList>
            <consortium name="Pathogen Informatics"/>
            <person name="Doyle S."/>
        </authorList>
    </citation>
    <scope>NUCLEOTIDE SEQUENCE [LARGE SCALE GENOMIC DNA]</scope>
    <source>
        <strain evidence="1 2">NCTC7582</strain>
    </source>
</reference>
<evidence type="ECO:0000313" key="2">
    <source>
        <dbReference type="Proteomes" id="UP000251431"/>
    </source>
</evidence>
<dbReference type="EMBL" id="UAQE01000002">
    <property type="protein sequence ID" value="SPU37346.1"/>
    <property type="molecule type" value="Genomic_DNA"/>
</dbReference>
<protein>
    <submittedName>
        <fullName evidence="1">Uncharacterized protein</fullName>
    </submittedName>
</protein>
<name>A0A2X1AHF5_9BACI</name>
<proteinExistence type="predicted"/>
<organism evidence="1 2">
    <name type="scientific">Lysinibacillus capsici</name>
    <dbReference type="NCBI Taxonomy" id="2115968"/>
    <lineage>
        <taxon>Bacteria</taxon>
        <taxon>Bacillati</taxon>
        <taxon>Bacillota</taxon>
        <taxon>Bacilli</taxon>
        <taxon>Bacillales</taxon>
        <taxon>Bacillaceae</taxon>
        <taxon>Lysinibacillus</taxon>
    </lineage>
</organism>
<evidence type="ECO:0000313" key="1">
    <source>
        <dbReference type="EMBL" id="SPU37346.1"/>
    </source>
</evidence>
<dbReference type="AlphaFoldDB" id="A0A2X1AHF5"/>